<accession>A0A0C3BSN0</accession>
<evidence type="ECO:0000256" key="2">
    <source>
        <dbReference type="SAM" id="SignalP"/>
    </source>
</evidence>
<evidence type="ECO:0000256" key="1">
    <source>
        <dbReference type="SAM" id="MobiDB-lite"/>
    </source>
</evidence>
<feature type="signal peptide" evidence="2">
    <location>
        <begin position="1"/>
        <end position="20"/>
    </location>
</feature>
<reference evidence="3 4" key="1">
    <citation type="submission" date="2014-04" db="EMBL/GenBank/DDBJ databases">
        <authorList>
            <consortium name="DOE Joint Genome Institute"/>
            <person name="Kuo A."/>
            <person name="Gay G."/>
            <person name="Dore J."/>
            <person name="Kohler A."/>
            <person name="Nagy L.G."/>
            <person name="Floudas D."/>
            <person name="Copeland A."/>
            <person name="Barry K.W."/>
            <person name="Cichocki N."/>
            <person name="Veneault-Fourrey C."/>
            <person name="LaButti K."/>
            <person name="Lindquist E.A."/>
            <person name="Lipzen A."/>
            <person name="Lundell T."/>
            <person name="Morin E."/>
            <person name="Murat C."/>
            <person name="Sun H."/>
            <person name="Tunlid A."/>
            <person name="Henrissat B."/>
            <person name="Grigoriev I.V."/>
            <person name="Hibbett D.S."/>
            <person name="Martin F."/>
            <person name="Nordberg H.P."/>
            <person name="Cantor M.N."/>
            <person name="Hua S.X."/>
        </authorList>
    </citation>
    <scope>NUCLEOTIDE SEQUENCE [LARGE SCALE GENOMIC DNA]</scope>
    <source>
        <strain evidence="4">h7</strain>
    </source>
</reference>
<feature type="compositionally biased region" description="Low complexity" evidence="1">
    <location>
        <begin position="91"/>
        <end position="114"/>
    </location>
</feature>
<feature type="chain" id="PRO_5002172817" description="Ig-like domain-containing protein" evidence="2">
    <location>
        <begin position="21"/>
        <end position="218"/>
    </location>
</feature>
<gene>
    <name evidence="3" type="ORF">M413DRAFT_369418</name>
</gene>
<dbReference type="HOGENOM" id="CLU_1175552_0_0_1"/>
<name>A0A0C3BSN0_HEBCY</name>
<evidence type="ECO:0000313" key="4">
    <source>
        <dbReference type="Proteomes" id="UP000053424"/>
    </source>
</evidence>
<feature type="region of interest" description="Disordered" evidence="1">
    <location>
        <begin position="84"/>
        <end position="218"/>
    </location>
</feature>
<protein>
    <recommendedName>
        <fullName evidence="5">Ig-like domain-containing protein</fullName>
    </recommendedName>
</protein>
<evidence type="ECO:0000313" key="3">
    <source>
        <dbReference type="EMBL" id="KIM35069.1"/>
    </source>
</evidence>
<keyword evidence="4" id="KW-1185">Reference proteome</keyword>
<dbReference type="EMBL" id="KN831832">
    <property type="protein sequence ID" value="KIM35069.1"/>
    <property type="molecule type" value="Genomic_DNA"/>
</dbReference>
<sequence length="218" mass="21128">MQSFAFVGLLAALFATGVTASPYRRQDASDSDAVPSPTFSFSDTAPSAFPSGTSAPYAAPTGGQGSGAPILICHPIDSSAYPGAQGNGTLSAIPSTSPPASSAPVPTDSASAPTDGPGSSGLTYICRPADPSNDHSGSVPTGTDAPSFSVPSATAAPQSTPTDGQGSGGTTYFQCQPVNSAGVSATSPGTPNDATMPPISSGAAPTVTPAPYSSTPDV</sequence>
<dbReference type="Proteomes" id="UP000053424">
    <property type="component" value="Unassembled WGS sequence"/>
</dbReference>
<evidence type="ECO:0008006" key="5">
    <source>
        <dbReference type="Google" id="ProtNLM"/>
    </source>
</evidence>
<dbReference type="AlphaFoldDB" id="A0A0C3BSN0"/>
<keyword evidence="2" id="KW-0732">Signal</keyword>
<organism evidence="3 4">
    <name type="scientific">Hebeloma cylindrosporum</name>
    <dbReference type="NCBI Taxonomy" id="76867"/>
    <lineage>
        <taxon>Eukaryota</taxon>
        <taxon>Fungi</taxon>
        <taxon>Dikarya</taxon>
        <taxon>Basidiomycota</taxon>
        <taxon>Agaricomycotina</taxon>
        <taxon>Agaricomycetes</taxon>
        <taxon>Agaricomycetidae</taxon>
        <taxon>Agaricales</taxon>
        <taxon>Agaricineae</taxon>
        <taxon>Hymenogastraceae</taxon>
        <taxon>Hebeloma</taxon>
    </lineage>
</organism>
<proteinExistence type="predicted"/>
<feature type="compositionally biased region" description="Polar residues" evidence="1">
    <location>
        <begin position="37"/>
        <end position="46"/>
    </location>
</feature>
<feature type="compositionally biased region" description="Polar residues" evidence="1">
    <location>
        <begin position="134"/>
        <end position="193"/>
    </location>
</feature>
<feature type="region of interest" description="Disordered" evidence="1">
    <location>
        <begin position="22"/>
        <end position="46"/>
    </location>
</feature>
<reference evidence="4" key="2">
    <citation type="submission" date="2015-01" db="EMBL/GenBank/DDBJ databases">
        <title>Evolutionary Origins and Diversification of the Mycorrhizal Mutualists.</title>
        <authorList>
            <consortium name="DOE Joint Genome Institute"/>
            <consortium name="Mycorrhizal Genomics Consortium"/>
            <person name="Kohler A."/>
            <person name="Kuo A."/>
            <person name="Nagy L.G."/>
            <person name="Floudas D."/>
            <person name="Copeland A."/>
            <person name="Barry K.W."/>
            <person name="Cichocki N."/>
            <person name="Veneault-Fourrey C."/>
            <person name="LaButti K."/>
            <person name="Lindquist E.A."/>
            <person name="Lipzen A."/>
            <person name="Lundell T."/>
            <person name="Morin E."/>
            <person name="Murat C."/>
            <person name="Riley R."/>
            <person name="Ohm R."/>
            <person name="Sun H."/>
            <person name="Tunlid A."/>
            <person name="Henrissat B."/>
            <person name="Grigoriev I.V."/>
            <person name="Hibbett D.S."/>
            <person name="Martin F."/>
        </authorList>
    </citation>
    <scope>NUCLEOTIDE SEQUENCE [LARGE SCALE GENOMIC DNA]</scope>
    <source>
        <strain evidence="4">h7</strain>
    </source>
</reference>